<evidence type="ECO:0000313" key="2">
    <source>
        <dbReference type="EMBL" id="TKC64079.1"/>
    </source>
</evidence>
<gene>
    <name evidence="2" type="ORF">FBD94_06985</name>
</gene>
<protein>
    <recommendedName>
        <fullName evidence="4">PKD domain-containing protein</fullName>
    </recommendedName>
</protein>
<reference evidence="2 3" key="1">
    <citation type="submission" date="2019-04" db="EMBL/GenBank/DDBJ databases">
        <title>Pedobacter sp. RP-1-16 sp. nov., isolated from Arctic soil.</title>
        <authorList>
            <person name="Dahal R.H."/>
            <person name="Kim D.-U."/>
        </authorList>
    </citation>
    <scope>NUCLEOTIDE SEQUENCE [LARGE SCALE GENOMIC DNA]</scope>
    <source>
        <strain evidence="2 3">RP-1-16</strain>
    </source>
</reference>
<dbReference type="EMBL" id="SWDX01000002">
    <property type="protein sequence ID" value="TKC64079.1"/>
    <property type="molecule type" value="Genomic_DNA"/>
</dbReference>
<evidence type="ECO:0000256" key="1">
    <source>
        <dbReference type="SAM" id="SignalP"/>
    </source>
</evidence>
<proteinExistence type="predicted"/>
<name>A0A4U1GL00_9SPHI</name>
<dbReference type="Proteomes" id="UP000309594">
    <property type="component" value="Unassembled WGS sequence"/>
</dbReference>
<dbReference type="RefSeq" id="WP_136879617.1">
    <property type="nucleotide sequence ID" value="NZ_SWDX01000002.1"/>
</dbReference>
<dbReference type="AlphaFoldDB" id="A0A4U1GL00"/>
<organism evidence="2 3">
    <name type="scientific">Pedobacter hiemivivus</name>
    <dbReference type="NCBI Taxonomy" id="2530454"/>
    <lineage>
        <taxon>Bacteria</taxon>
        <taxon>Pseudomonadati</taxon>
        <taxon>Bacteroidota</taxon>
        <taxon>Sphingobacteriia</taxon>
        <taxon>Sphingobacteriales</taxon>
        <taxon>Sphingobacteriaceae</taxon>
        <taxon>Pedobacter</taxon>
    </lineage>
</organism>
<accession>A0A4U1GL00</accession>
<keyword evidence="1" id="KW-0732">Signal</keyword>
<feature type="signal peptide" evidence="1">
    <location>
        <begin position="1"/>
        <end position="19"/>
    </location>
</feature>
<feature type="chain" id="PRO_5020287189" description="PKD domain-containing protein" evidence="1">
    <location>
        <begin position="20"/>
        <end position="114"/>
    </location>
</feature>
<sequence length="114" mass="12660">MKKLLFVLFLSFACTSIYAQVKANSNSTVYCNGDSYGYYIDEIPGAVSYTWSVLGWAGGATIWPGWDTAIDITYSKPGIYDVMCTVEMSSGPDLVYGLAVDVYQEPWMFTTNTR</sequence>
<comment type="caution">
    <text evidence="2">The sequence shown here is derived from an EMBL/GenBank/DDBJ whole genome shotgun (WGS) entry which is preliminary data.</text>
</comment>
<evidence type="ECO:0000313" key="3">
    <source>
        <dbReference type="Proteomes" id="UP000309594"/>
    </source>
</evidence>
<evidence type="ECO:0008006" key="4">
    <source>
        <dbReference type="Google" id="ProtNLM"/>
    </source>
</evidence>